<dbReference type="AlphaFoldDB" id="Q9GVA0"/>
<keyword evidence="5 10" id="KW-0812">Transmembrane</keyword>
<dbReference type="CDD" id="cd00086">
    <property type="entry name" value="homeodomain"/>
    <property type="match status" value="1"/>
</dbReference>
<gene>
    <name evidence="14" type="primary">LAGL</name>
</gene>
<feature type="transmembrane region" description="Helical" evidence="12">
    <location>
        <begin position="259"/>
        <end position="281"/>
    </location>
</feature>
<feature type="domain" description="TLC" evidence="13">
    <location>
        <begin position="92"/>
        <end position="293"/>
    </location>
</feature>
<feature type="transmembrane region" description="Helical" evidence="12">
    <location>
        <begin position="141"/>
        <end position="159"/>
    </location>
</feature>
<dbReference type="EMBL" id="AJ250580">
    <property type="protein sequence ID" value="CAC03512.1"/>
    <property type="molecule type" value="mRNA"/>
</dbReference>
<dbReference type="GO" id="GO:0050291">
    <property type="term" value="F:sphingosine N-acyltransferase activity"/>
    <property type="evidence" value="ECO:0007669"/>
    <property type="project" value="InterPro"/>
</dbReference>
<evidence type="ECO:0000256" key="5">
    <source>
        <dbReference type="ARBA" id="ARBA00022692"/>
    </source>
</evidence>
<keyword evidence="6" id="KW-0256">Endoplasmic reticulum</keyword>
<dbReference type="PANTHER" id="PTHR12560:SF0">
    <property type="entry name" value="LD18904P"/>
    <property type="match status" value="1"/>
</dbReference>
<accession>Q9GVA0</accession>
<protein>
    <submittedName>
        <fullName evidence="14">LAGL protein</fullName>
    </submittedName>
</protein>
<name>Q9GVA0_SUBDO</name>
<evidence type="ECO:0000256" key="9">
    <source>
        <dbReference type="ARBA" id="ARBA00023136"/>
    </source>
</evidence>
<keyword evidence="7 12" id="KW-1133">Transmembrane helix</keyword>
<dbReference type="GO" id="GO:0005789">
    <property type="term" value="C:endoplasmic reticulum membrane"/>
    <property type="evidence" value="ECO:0007669"/>
    <property type="project" value="UniProtKB-SubCell"/>
</dbReference>
<feature type="compositionally biased region" description="Polar residues" evidence="11">
    <location>
        <begin position="308"/>
        <end position="330"/>
    </location>
</feature>
<comment type="subcellular location">
    <subcellularLocation>
        <location evidence="1">Endoplasmic reticulum membrane</location>
        <topology evidence="1">Multi-pass membrane protein</topology>
    </subcellularLocation>
</comment>
<comment type="pathway">
    <text evidence="3">Sphingolipid metabolism.</text>
</comment>
<evidence type="ECO:0000256" key="1">
    <source>
        <dbReference type="ARBA" id="ARBA00004477"/>
    </source>
</evidence>
<evidence type="ECO:0000259" key="13">
    <source>
        <dbReference type="PROSITE" id="PS50922"/>
    </source>
</evidence>
<comment type="pathway">
    <text evidence="2">Lipid metabolism; sphingolipid metabolism.</text>
</comment>
<evidence type="ECO:0000313" key="14">
    <source>
        <dbReference type="EMBL" id="CAC03512.1"/>
    </source>
</evidence>
<evidence type="ECO:0000256" key="6">
    <source>
        <dbReference type="ARBA" id="ARBA00022824"/>
    </source>
</evidence>
<dbReference type="SUPFAM" id="SSF46689">
    <property type="entry name" value="Homeodomain-like"/>
    <property type="match status" value="1"/>
</dbReference>
<evidence type="ECO:0000256" key="8">
    <source>
        <dbReference type="ARBA" id="ARBA00023098"/>
    </source>
</evidence>
<sequence>MDSAEFWLPPGVKWCRLNRGSSTFLYRSALVSTSSVVDKICSGKFNLGAIGTCRSPTRDMMDTLAKEIGWTQYRVQKWFWRSRNHKKPSLLTKFKETSWRFLAYSCLVGCGMWGTVKEPFFWDQSLCFYGYPSTPPSNAVLSYWAFQLAFYSSLLVSQFSDIRRKDFYQMCVHHIVTIALLMFAYTVNMFQIGVLIALVHDFSDVPLELAKLLHYASYEGLAQASFVVFSIVFVLTRLIVYPFWLIWSAYIDIPLIGGLYPAFYMFITFLLILQVLHIYWFKLIMTMVFQLLRNKELTGDTRSDSELSDCTVSTTDHQSATNGANSKKTS</sequence>
<evidence type="ECO:0000256" key="3">
    <source>
        <dbReference type="ARBA" id="ARBA00004991"/>
    </source>
</evidence>
<keyword evidence="8" id="KW-0443">Lipid metabolism</keyword>
<evidence type="ECO:0000256" key="10">
    <source>
        <dbReference type="PROSITE-ProRule" id="PRU00205"/>
    </source>
</evidence>
<dbReference type="SMART" id="SM00724">
    <property type="entry name" value="TLC"/>
    <property type="match status" value="1"/>
</dbReference>
<dbReference type="PANTHER" id="PTHR12560">
    <property type="entry name" value="LONGEVITY ASSURANCE FACTOR 1 LAG1"/>
    <property type="match status" value="1"/>
</dbReference>
<dbReference type="Pfam" id="PF03798">
    <property type="entry name" value="TRAM_LAG1_CLN8"/>
    <property type="match status" value="1"/>
</dbReference>
<dbReference type="InterPro" id="IPR009057">
    <property type="entry name" value="Homeodomain-like_sf"/>
</dbReference>
<feature type="transmembrane region" description="Helical" evidence="12">
    <location>
        <begin position="171"/>
        <end position="200"/>
    </location>
</feature>
<dbReference type="PIRSF" id="PIRSF005225">
    <property type="entry name" value="LAG1_LAC1"/>
    <property type="match status" value="1"/>
</dbReference>
<evidence type="ECO:0000256" key="7">
    <source>
        <dbReference type="ARBA" id="ARBA00022989"/>
    </source>
</evidence>
<dbReference type="InterPro" id="IPR016439">
    <property type="entry name" value="Lag1/Lac1-like"/>
</dbReference>
<feature type="region of interest" description="Disordered" evidence="11">
    <location>
        <begin position="300"/>
        <end position="330"/>
    </location>
</feature>
<dbReference type="InterPro" id="IPR006634">
    <property type="entry name" value="TLC-dom"/>
</dbReference>
<feature type="transmembrane region" description="Helical" evidence="12">
    <location>
        <begin position="220"/>
        <end position="247"/>
    </location>
</feature>
<evidence type="ECO:0000256" key="11">
    <source>
        <dbReference type="SAM" id="MobiDB-lite"/>
    </source>
</evidence>
<dbReference type="Gene3D" id="1.10.10.60">
    <property type="entry name" value="Homeodomain-like"/>
    <property type="match status" value="1"/>
</dbReference>
<evidence type="ECO:0000256" key="4">
    <source>
        <dbReference type="ARBA" id="ARBA00022679"/>
    </source>
</evidence>
<dbReference type="UniPathway" id="UPA00222"/>
<dbReference type="GO" id="GO:0046513">
    <property type="term" value="P:ceramide biosynthetic process"/>
    <property type="evidence" value="ECO:0007669"/>
    <property type="project" value="InterPro"/>
</dbReference>
<keyword evidence="9 10" id="KW-0472">Membrane</keyword>
<dbReference type="GO" id="GO:0003677">
    <property type="term" value="F:DNA binding"/>
    <property type="evidence" value="ECO:0007669"/>
    <property type="project" value="InterPro"/>
</dbReference>
<feature type="transmembrane region" description="Helical" evidence="12">
    <location>
        <begin position="97"/>
        <end position="116"/>
    </location>
</feature>
<reference evidence="14" key="1">
    <citation type="journal article" date="2000" name="Mech. Dev.">
        <title>Cloning and expression of the sponge longevity gene SDLAGL.</title>
        <authorList>
            <person name="Schroder H.C."/>
            <person name="Kruse M."/>
            <person name="Batel R."/>
            <person name="Muller I.M."/>
            <person name="Muller W.E."/>
        </authorList>
    </citation>
    <scope>NUCLEOTIDE SEQUENCE</scope>
    <source>
        <strain evidence="14">Eukaryota</strain>
    </source>
</reference>
<keyword evidence="4" id="KW-0808">Transferase</keyword>
<organism evidence="14">
    <name type="scientific">Suberites domuncula</name>
    <name type="common">Sponge</name>
    <dbReference type="NCBI Taxonomy" id="55567"/>
    <lineage>
        <taxon>Eukaryota</taxon>
        <taxon>Metazoa</taxon>
        <taxon>Porifera</taxon>
        <taxon>Demospongiae</taxon>
        <taxon>Heteroscleromorpha</taxon>
        <taxon>Suberitida</taxon>
        <taxon>Suberitidae</taxon>
        <taxon>Suberites</taxon>
    </lineage>
</organism>
<dbReference type="PROSITE" id="PS50922">
    <property type="entry name" value="TLC"/>
    <property type="match status" value="1"/>
</dbReference>
<dbReference type="InterPro" id="IPR001356">
    <property type="entry name" value="HD"/>
</dbReference>
<evidence type="ECO:0000256" key="2">
    <source>
        <dbReference type="ARBA" id="ARBA00004760"/>
    </source>
</evidence>
<evidence type="ECO:0000256" key="12">
    <source>
        <dbReference type="SAM" id="Phobius"/>
    </source>
</evidence>
<proteinExistence type="evidence at transcript level"/>